<dbReference type="AlphaFoldDB" id="A0A6J6J627"/>
<dbReference type="InterPro" id="IPR013986">
    <property type="entry name" value="DExx_box_DNA_helicase_dom_sf"/>
</dbReference>
<dbReference type="GO" id="GO:0005829">
    <property type="term" value="C:cytosol"/>
    <property type="evidence" value="ECO:0007669"/>
    <property type="project" value="TreeGrafter"/>
</dbReference>
<evidence type="ECO:0000256" key="10">
    <source>
        <dbReference type="ARBA" id="ARBA00048988"/>
    </source>
</evidence>
<dbReference type="InterPro" id="IPR014016">
    <property type="entry name" value="UvrD-like_ATP-bd"/>
</dbReference>
<keyword evidence="6" id="KW-0238">DNA-binding</keyword>
<accession>A0A6J6J627</accession>
<keyword evidence="2" id="KW-0547">Nucleotide-binding</keyword>
<dbReference type="GO" id="GO:0016787">
    <property type="term" value="F:hydrolase activity"/>
    <property type="evidence" value="ECO:0007669"/>
    <property type="project" value="UniProtKB-KW"/>
</dbReference>
<proteinExistence type="inferred from homology"/>
<evidence type="ECO:0000259" key="11">
    <source>
        <dbReference type="PROSITE" id="PS51198"/>
    </source>
</evidence>
<comment type="similarity">
    <text evidence="1">Belongs to the helicase family. UvrD subfamily.</text>
</comment>
<evidence type="ECO:0000256" key="6">
    <source>
        <dbReference type="ARBA" id="ARBA00023125"/>
    </source>
</evidence>
<evidence type="ECO:0000256" key="9">
    <source>
        <dbReference type="ARBA" id="ARBA00034808"/>
    </source>
</evidence>
<keyword evidence="3" id="KW-0378">Hydrolase</keyword>
<dbReference type="EC" id="5.6.2.4" evidence="9"/>
<dbReference type="Gene3D" id="1.10.10.160">
    <property type="match status" value="1"/>
</dbReference>
<name>A0A6J6J627_9ZZZZ</name>
<dbReference type="GO" id="GO:0005524">
    <property type="term" value="F:ATP binding"/>
    <property type="evidence" value="ECO:0007669"/>
    <property type="project" value="UniProtKB-KW"/>
</dbReference>
<dbReference type="GO" id="GO:0000725">
    <property type="term" value="P:recombinational repair"/>
    <property type="evidence" value="ECO:0007669"/>
    <property type="project" value="TreeGrafter"/>
</dbReference>
<dbReference type="PANTHER" id="PTHR11070">
    <property type="entry name" value="UVRD / RECB / PCRA DNA HELICASE FAMILY MEMBER"/>
    <property type="match status" value="1"/>
</dbReference>
<dbReference type="GO" id="GO:0043138">
    <property type="term" value="F:3'-5' DNA helicase activity"/>
    <property type="evidence" value="ECO:0007669"/>
    <property type="project" value="UniProtKB-EC"/>
</dbReference>
<dbReference type="EMBL" id="CAEZVM010000022">
    <property type="protein sequence ID" value="CAB4632270.1"/>
    <property type="molecule type" value="Genomic_DNA"/>
</dbReference>
<dbReference type="SUPFAM" id="SSF52540">
    <property type="entry name" value="P-loop containing nucleoside triphosphate hydrolases"/>
    <property type="match status" value="1"/>
</dbReference>
<gene>
    <name evidence="13" type="ORF">UFOPK2032_00694</name>
</gene>
<sequence length="756" mass="83142">MNQNLLEGLNPQQVAAVTYRGPGLLIVAGAGSGKTKVLTHRIAHLLNNKEAWPSQILAITFTNKAANEMKERVHALLGSVADGMWIKTFHSACLQILRREAGLLGHDSNFTVYDSGDTRALIKRLIRESGSDIEGLKPQSVAARISNAKNELKDSQDFYSMIDSTNPKDRAIAEIFTRYAQELRKNNAFDFDDLIAETVYLFRSFPDIAAQYQRRFRQILVDEYQDTNHAQYSLIRELTKPIADAHNEPNPSTGELPGPSAITVVGDSDQSIYAFRGADMRNIAEFAKDFPGSTTILLEQNYRSTQNILSAANAVISKNFDRPDKNLWTDAGDGEMIISFTGLDEKSEAAYVVDQISELHDSAVAYRDIAILYRTNALSPSLEAELKSQRVPYAVIGGLKFYERKEIKDALAYLTAIVNPRDDEAIRRILNEPSRGIGEKTELKIAELARREDISFRQAIGRTDQLGLVPKLTNSLISFSKLLNDLDAMTVDSKIADVLSAALNLSGYRGALEDSRDPQDEARVDNLDALIGQVFEYQRQNPDATIAEYLADITLAAAADEIDDDSGSVSLMTLHTAKGLEYDVVFLVGLEQGTLPHVRSFDEPGGVAEERRLLYVGMTRARKRLYLTSALQRTLFGSTTAFLPSSFLGDIPPELLQTEGAERASSGFIPGGFRGMGSSTPTPSLKPKTQIAGAIREVRDNSSLQLQVGDRVNHSDYGEGTVASTRGEGPKQVAEVRFDQGATKSLVVKIAPIEKL</sequence>
<evidence type="ECO:0000256" key="4">
    <source>
        <dbReference type="ARBA" id="ARBA00022806"/>
    </source>
</evidence>
<dbReference type="Pfam" id="PF13361">
    <property type="entry name" value="UvrD_C"/>
    <property type="match status" value="1"/>
</dbReference>
<dbReference type="CDD" id="cd17932">
    <property type="entry name" value="DEXQc_UvrD"/>
    <property type="match status" value="1"/>
</dbReference>
<protein>
    <recommendedName>
        <fullName evidence="9">DNA 3'-5' helicase</fullName>
        <ecNumber evidence="9">5.6.2.4</ecNumber>
    </recommendedName>
</protein>
<dbReference type="PROSITE" id="PS51217">
    <property type="entry name" value="UVRD_HELICASE_CTER"/>
    <property type="match status" value="1"/>
</dbReference>
<reference evidence="13" key="1">
    <citation type="submission" date="2020-05" db="EMBL/GenBank/DDBJ databases">
        <authorList>
            <person name="Chiriac C."/>
            <person name="Salcher M."/>
            <person name="Ghai R."/>
            <person name="Kavagutti S V."/>
        </authorList>
    </citation>
    <scope>NUCLEOTIDE SEQUENCE</scope>
</reference>
<evidence type="ECO:0000256" key="5">
    <source>
        <dbReference type="ARBA" id="ARBA00022840"/>
    </source>
</evidence>
<dbReference type="GO" id="GO:0003677">
    <property type="term" value="F:DNA binding"/>
    <property type="evidence" value="ECO:0007669"/>
    <property type="project" value="UniProtKB-KW"/>
</dbReference>
<evidence type="ECO:0000256" key="7">
    <source>
        <dbReference type="ARBA" id="ARBA00023235"/>
    </source>
</evidence>
<evidence type="ECO:0000313" key="13">
    <source>
        <dbReference type="EMBL" id="CAB4632270.1"/>
    </source>
</evidence>
<keyword evidence="4" id="KW-0347">Helicase</keyword>
<evidence type="ECO:0000256" key="2">
    <source>
        <dbReference type="ARBA" id="ARBA00022741"/>
    </source>
</evidence>
<dbReference type="Pfam" id="PF21196">
    <property type="entry name" value="PcrA_UvrD_tudor"/>
    <property type="match status" value="1"/>
</dbReference>
<dbReference type="Gene3D" id="3.40.50.300">
    <property type="entry name" value="P-loop containing nucleotide triphosphate hydrolases"/>
    <property type="match status" value="2"/>
</dbReference>
<keyword evidence="7" id="KW-0413">Isomerase</keyword>
<dbReference type="InterPro" id="IPR027417">
    <property type="entry name" value="P-loop_NTPase"/>
</dbReference>
<dbReference type="CDD" id="cd18807">
    <property type="entry name" value="SF1_C_UvrD"/>
    <property type="match status" value="1"/>
</dbReference>
<dbReference type="Gene3D" id="1.10.486.10">
    <property type="entry name" value="PCRA, domain 4"/>
    <property type="match status" value="1"/>
</dbReference>
<feature type="domain" description="UvrD-like helicase C-terminal" evidence="12">
    <location>
        <begin position="306"/>
        <end position="579"/>
    </location>
</feature>
<comment type="catalytic activity">
    <reaction evidence="10">
        <text>ATP + H2O = ADP + phosphate + H(+)</text>
        <dbReference type="Rhea" id="RHEA:13065"/>
        <dbReference type="ChEBI" id="CHEBI:15377"/>
        <dbReference type="ChEBI" id="CHEBI:15378"/>
        <dbReference type="ChEBI" id="CHEBI:30616"/>
        <dbReference type="ChEBI" id="CHEBI:43474"/>
        <dbReference type="ChEBI" id="CHEBI:456216"/>
        <dbReference type="EC" id="5.6.2.4"/>
    </reaction>
</comment>
<dbReference type="InterPro" id="IPR014017">
    <property type="entry name" value="DNA_helicase_UvrD-like_C"/>
</dbReference>
<comment type="catalytic activity">
    <reaction evidence="8">
        <text>Couples ATP hydrolysis with the unwinding of duplex DNA by translocating in the 3'-5' direction.</text>
        <dbReference type="EC" id="5.6.2.4"/>
    </reaction>
</comment>
<evidence type="ECO:0000256" key="1">
    <source>
        <dbReference type="ARBA" id="ARBA00009922"/>
    </source>
</evidence>
<dbReference type="InterPro" id="IPR000212">
    <property type="entry name" value="DNA_helicase_UvrD/REP"/>
</dbReference>
<evidence type="ECO:0000256" key="3">
    <source>
        <dbReference type="ARBA" id="ARBA00022801"/>
    </source>
</evidence>
<dbReference type="PANTHER" id="PTHR11070:SF2">
    <property type="entry name" value="ATP-DEPENDENT DNA HELICASE SRS2"/>
    <property type="match status" value="1"/>
</dbReference>
<feature type="domain" description="UvrD-like helicase ATP-binding" evidence="11">
    <location>
        <begin position="7"/>
        <end position="305"/>
    </location>
</feature>
<dbReference type="GO" id="GO:0033202">
    <property type="term" value="C:DNA helicase complex"/>
    <property type="evidence" value="ECO:0007669"/>
    <property type="project" value="TreeGrafter"/>
</dbReference>
<organism evidence="13">
    <name type="scientific">freshwater metagenome</name>
    <dbReference type="NCBI Taxonomy" id="449393"/>
    <lineage>
        <taxon>unclassified sequences</taxon>
        <taxon>metagenomes</taxon>
        <taxon>ecological metagenomes</taxon>
    </lineage>
</organism>
<dbReference type="FunFam" id="1.10.486.10:FF:000003">
    <property type="entry name" value="ATP-dependent DNA helicase"/>
    <property type="match status" value="1"/>
</dbReference>
<dbReference type="Pfam" id="PF00580">
    <property type="entry name" value="UvrD-helicase"/>
    <property type="match status" value="1"/>
</dbReference>
<evidence type="ECO:0000259" key="12">
    <source>
        <dbReference type="PROSITE" id="PS51217"/>
    </source>
</evidence>
<keyword evidence="5" id="KW-0067">ATP-binding</keyword>
<evidence type="ECO:0000256" key="8">
    <source>
        <dbReference type="ARBA" id="ARBA00034617"/>
    </source>
</evidence>
<dbReference type="PROSITE" id="PS51198">
    <property type="entry name" value="UVRD_HELICASE_ATP_BIND"/>
    <property type="match status" value="1"/>
</dbReference>